<dbReference type="AlphaFoldDB" id="A0AAV7I8C4"/>
<evidence type="ECO:0000313" key="3">
    <source>
        <dbReference type="Proteomes" id="UP000826195"/>
    </source>
</evidence>
<proteinExistence type="predicted"/>
<accession>A0AAV7I8C4</accession>
<organism evidence="2 3">
    <name type="scientific">Cotesia glomerata</name>
    <name type="common">Lepidopteran parasitic wasp</name>
    <name type="synonym">Apanteles glomeratus</name>
    <dbReference type="NCBI Taxonomy" id="32391"/>
    <lineage>
        <taxon>Eukaryota</taxon>
        <taxon>Metazoa</taxon>
        <taxon>Ecdysozoa</taxon>
        <taxon>Arthropoda</taxon>
        <taxon>Hexapoda</taxon>
        <taxon>Insecta</taxon>
        <taxon>Pterygota</taxon>
        <taxon>Neoptera</taxon>
        <taxon>Endopterygota</taxon>
        <taxon>Hymenoptera</taxon>
        <taxon>Apocrita</taxon>
        <taxon>Ichneumonoidea</taxon>
        <taxon>Braconidae</taxon>
        <taxon>Microgastrinae</taxon>
        <taxon>Cotesia</taxon>
    </lineage>
</organism>
<keyword evidence="3" id="KW-1185">Reference proteome</keyword>
<reference evidence="2 3" key="1">
    <citation type="journal article" date="2021" name="J. Hered.">
        <title>A chromosome-level genome assembly of the parasitoid wasp, Cotesia glomerata (Hymenoptera: Braconidae).</title>
        <authorList>
            <person name="Pinto B.J."/>
            <person name="Weis J.J."/>
            <person name="Gamble T."/>
            <person name="Ode P.J."/>
            <person name="Paul R."/>
            <person name="Zaspel J.M."/>
        </authorList>
    </citation>
    <scope>NUCLEOTIDE SEQUENCE [LARGE SCALE GENOMIC DNA]</scope>
    <source>
        <strain evidence="2">CgM1</strain>
    </source>
</reference>
<dbReference type="EMBL" id="JAHXZJ010002237">
    <property type="protein sequence ID" value="KAH0546361.1"/>
    <property type="molecule type" value="Genomic_DNA"/>
</dbReference>
<evidence type="ECO:0000313" key="2">
    <source>
        <dbReference type="EMBL" id="KAH0546361.1"/>
    </source>
</evidence>
<comment type="caution">
    <text evidence="2">The sequence shown here is derived from an EMBL/GenBank/DDBJ whole genome shotgun (WGS) entry which is preliminary data.</text>
</comment>
<dbReference type="Proteomes" id="UP000826195">
    <property type="component" value="Unassembled WGS sequence"/>
</dbReference>
<sequence>MLHPSPLNRQQEGASRDDHLPVASFAVAGFTVGKLAAAVATFLRCFTVDAVAAAAAADDADDADADDADADAVAVALLLRYPVVGNLYRNSSIHSCIQHLRKKKKKKEMPGDAEEDNYKRGFCNPRVTDVDDRRSTWRILSWKITLDGCRRYLAQQQKVSLKRAHCWIHLRDVSEIIQENIRGGTPMGPIRPNVGWAQSVGPVEGAGDSTKAGQATFRWPATDSMP</sequence>
<evidence type="ECO:0000256" key="1">
    <source>
        <dbReference type="SAM" id="MobiDB-lite"/>
    </source>
</evidence>
<protein>
    <submittedName>
        <fullName evidence="2">Uncharacterized protein</fullName>
    </submittedName>
</protein>
<name>A0AAV7I8C4_COTGL</name>
<feature type="region of interest" description="Disordered" evidence="1">
    <location>
        <begin position="204"/>
        <end position="226"/>
    </location>
</feature>
<gene>
    <name evidence="2" type="ORF">KQX54_008913</name>
</gene>